<dbReference type="PANTHER" id="PTHR46948:SF1">
    <property type="entry name" value="RIBONUCLEASE P PROTEIN SUBUNIT P38"/>
    <property type="match status" value="1"/>
</dbReference>
<dbReference type="InterPro" id="IPR029064">
    <property type="entry name" value="Ribosomal_eL30-like_sf"/>
</dbReference>
<protein>
    <recommendedName>
        <fullName evidence="2">Ribosomal protein eL8/eL30/eS12/Gadd45 domain-containing protein</fullName>
    </recommendedName>
</protein>
<feature type="compositionally biased region" description="Polar residues" evidence="1">
    <location>
        <begin position="1"/>
        <end position="14"/>
    </location>
</feature>
<dbReference type="GO" id="GO:0004526">
    <property type="term" value="F:ribonuclease P activity"/>
    <property type="evidence" value="ECO:0007669"/>
    <property type="project" value="TreeGrafter"/>
</dbReference>
<dbReference type="GO" id="GO:0001650">
    <property type="term" value="C:fibrillar center"/>
    <property type="evidence" value="ECO:0007669"/>
    <property type="project" value="TreeGrafter"/>
</dbReference>
<dbReference type="Gene3D" id="3.30.1330.30">
    <property type="match status" value="1"/>
</dbReference>
<name>A0A834MTX8_VESVU</name>
<dbReference type="EMBL" id="JACSEA010000018">
    <property type="protein sequence ID" value="KAF7382848.1"/>
    <property type="molecule type" value="Genomic_DNA"/>
</dbReference>
<evidence type="ECO:0000313" key="3">
    <source>
        <dbReference type="EMBL" id="KAF7382848.1"/>
    </source>
</evidence>
<feature type="compositionally biased region" description="Basic residues" evidence="1">
    <location>
        <begin position="343"/>
        <end position="357"/>
    </location>
</feature>
<organism evidence="3 4">
    <name type="scientific">Vespula vulgaris</name>
    <name type="common">Yellow jacket</name>
    <name type="synonym">Wasp</name>
    <dbReference type="NCBI Taxonomy" id="7454"/>
    <lineage>
        <taxon>Eukaryota</taxon>
        <taxon>Metazoa</taxon>
        <taxon>Ecdysozoa</taxon>
        <taxon>Arthropoda</taxon>
        <taxon>Hexapoda</taxon>
        <taxon>Insecta</taxon>
        <taxon>Pterygota</taxon>
        <taxon>Neoptera</taxon>
        <taxon>Endopterygota</taxon>
        <taxon>Hymenoptera</taxon>
        <taxon>Apocrita</taxon>
        <taxon>Aculeata</taxon>
        <taxon>Vespoidea</taxon>
        <taxon>Vespidae</taxon>
        <taxon>Vespinae</taxon>
        <taxon>Vespula</taxon>
    </lineage>
</organism>
<evidence type="ECO:0000259" key="2">
    <source>
        <dbReference type="Pfam" id="PF01248"/>
    </source>
</evidence>
<dbReference type="GO" id="GO:0005655">
    <property type="term" value="C:nucleolar ribonuclease P complex"/>
    <property type="evidence" value="ECO:0007669"/>
    <property type="project" value="InterPro"/>
</dbReference>
<comment type="caution">
    <text evidence="3">The sequence shown here is derived from an EMBL/GenBank/DDBJ whole genome shotgun (WGS) entry which is preliminary data.</text>
</comment>
<dbReference type="InterPro" id="IPR004038">
    <property type="entry name" value="Ribosomal_eL8/eL30/eS12/Gad45"/>
</dbReference>
<dbReference type="AlphaFoldDB" id="A0A834MTX8"/>
<evidence type="ECO:0000313" key="4">
    <source>
        <dbReference type="Proteomes" id="UP000614350"/>
    </source>
</evidence>
<proteinExistence type="predicted"/>
<dbReference type="Pfam" id="PF01248">
    <property type="entry name" value="Ribosomal_L7Ae"/>
    <property type="match status" value="1"/>
</dbReference>
<dbReference type="InterPro" id="IPR042848">
    <property type="entry name" value="Rpp38"/>
</dbReference>
<reference evidence="3" key="1">
    <citation type="journal article" date="2020" name="G3 (Bethesda)">
        <title>High-Quality Assemblies for Three Invasive Social Wasps from the &lt;i&gt;Vespula&lt;/i&gt; Genus.</title>
        <authorList>
            <person name="Harrop T.W.R."/>
            <person name="Guhlin J."/>
            <person name="McLaughlin G.M."/>
            <person name="Permina E."/>
            <person name="Stockwell P."/>
            <person name="Gilligan J."/>
            <person name="Le Lec M.F."/>
            <person name="Gruber M.A.M."/>
            <person name="Quinn O."/>
            <person name="Lovegrove M."/>
            <person name="Duncan E.J."/>
            <person name="Remnant E.J."/>
            <person name="Van Eeckhoven J."/>
            <person name="Graham B."/>
            <person name="Knapp R.A."/>
            <person name="Langford K.W."/>
            <person name="Kronenberg Z."/>
            <person name="Press M.O."/>
            <person name="Eacker S.M."/>
            <person name="Wilson-Rankin E.E."/>
            <person name="Purcell J."/>
            <person name="Lester P.J."/>
            <person name="Dearden P.K."/>
        </authorList>
    </citation>
    <scope>NUCLEOTIDE SEQUENCE</scope>
    <source>
        <strain evidence="3">Marl-1</strain>
    </source>
</reference>
<sequence>MSTPILTKQQQRRSLSAKKGPMKGLRNVLAQPHDNYWPVLNEEDNVKLGSILIDLFPALRRSSSVTKKKSTEIEVKEEPEISKQSLSNKDILNSVYLGINTVTRSLERNTACCVLLDANVEPPFLIKHIIMMAQMKKVPLLLVPFFKILTLENIGFKCSAFALKKVVLSSDHHFYTLYNNVLEISKNYPASTQSLQIFPSDEALDCTISDVTEVNNSVPKENTSEVNKLIPDENVYKFRSSRKERIFIPPNATCNTSNSQEENTDFISITNVSLNDNDNNISSLQSTRYFDFSLDKVNESKDVIRKRKNNTSDVKMNSNKKSNNIMYLPLKVRQLRGNNNRTKATKVPKNKRYNLHK</sequence>
<accession>A0A834MTX8</accession>
<feature type="domain" description="Ribosomal protein eL8/eL30/eS12/Gadd45" evidence="2">
    <location>
        <begin position="93"/>
        <end position="144"/>
    </location>
</feature>
<dbReference type="GO" id="GO:0033204">
    <property type="term" value="F:ribonuclease P RNA binding"/>
    <property type="evidence" value="ECO:0007669"/>
    <property type="project" value="TreeGrafter"/>
</dbReference>
<dbReference type="PANTHER" id="PTHR46948">
    <property type="entry name" value="RIBONUCLEASE P PROTEIN SUBUNIT P38"/>
    <property type="match status" value="1"/>
</dbReference>
<dbReference type="GO" id="GO:0001682">
    <property type="term" value="P:tRNA 5'-leader removal"/>
    <property type="evidence" value="ECO:0007669"/>
    <property type="project" value="InterPro"/>
</dbReference>
<feature type="region of interest" description="Disordered" evidence="1">
    <location>
        <begin position="336"/>
        <end position="357"/>
    </location>
</feature>
<dbReference type="GO" id="GO:0000172">
    <property type="term" value="C:ribonuclease MRP complex"/>
    <property type="evidence" value="ECO:0007669"/>
    <property type="project" value="InterPro"/>
</dbReference>
<dbReference type="Proteomes" id="UP000614350">
    <property type="component" value="Unassembled WGS sequence"/>
</dbReference>
<keyword evidence="4" id="KW-1185">Reference proteome</keyword>
<gene>
    <name evidence="3" type="ORF">HZH66_013250</name>
</gene>
<feature type="region of interest" description="Disordered" evidence="1">
    <location>
        <begin position="1"/>
        <end position="21"/>
    </location>
</feature>
<dbReference type="SUPFAM" id="SSF55315">
    <property type="entry name" value="L30e-like"/>
    <property type="match status" value="1"/>
</dbReference>
<evidence type="ECO:0000256" key="1">
    <source>
        <dbReference type="SAM" id="MobiDB-lite"/>
    </source>
</evidence>